<dbReference type="InterPro" id="IPR004752">
    <property type="entry name" value="AmpG_permease/AT-1"/>
</dbReference>
<dbReference type="NCBIfam" id="TIGR00901">
    <property type="entry name" value="2A0125"/>
    <property type="match status" value="1"/>
</dbReference>
<dbReference type="SUPFAM" id="SSF103473">
    <property type="entry name" value="MFS general substrate transporter"/>
    <property type="match status" value="1"/>
</dbReference>
<dbReference type="GO" id="GO:0022857">
    <property type="term" value="F:transmembrane transporter activity"/>
    <property type="evidence" value="ECO:0007669"/>
    <property type="project" value="InterPro"/>
</dbReference>
<evidence type="ECO:0000259" key="9">
    <source>
        <dbReference type="PROSITE" id="PS50850"/>
    </source>
</evidence>
<feature type="transmembrane region" description="Helical" evidence="8">
    <location>
        <begin position="326"/>
        <end position="347"/>
    </location>
</feature>
<feature type="transmembrane region" description="Helical" evidence="8">
    <location>
        <begin position="229"/>
        <end position="251"/>
    </location>
</feature>
<dbReference type="InterPro" id="IPR036259">
    <property type="entry name" value="MFS_trans_sf"/>
</dbReference>
<proteinExistence type="inferred from homology"/>
<sequence>MLLLRILKDYRLFEILVLGAISGMPLAILFTSLVAWLKDSNIDIAIITTFAVARLSYSLKVFWSPLVDYFNIPLLKKFGHRKSWLILCTILISLVLFTMSTILPNESLTLLYFLTICLGFLSATFDISVDALRIDKFDQETQAIASATAVLGYRLGMLITGAGALYFAEATSDWSATFVAMSIIFIVATIFIITVNEPTLLRENVDILSLLSLTKIVINPFKDFFVRKYAVTILLAVIFFKLGDAMLAVVSMPFYMELGYTKGQIALITKFYGVLAAVAGSFAGGIVVYRLGNFKGLIITGIIQSITHFAFIWLNHQPVSSESLFIAITIENFASAMGMTALVGYINILCNKQYSASQYALLSSSSTLFNNTVTIYGGSLVKMLGWDNFFILTIILALPGLIILFYLNKKISKT</sequence>
<accession>A0AAT9GAP6</accession>
<dbReference type="InterPro" id="IPR011701">
    <property type="entry name" value="MFS"/>
</dbReference>
<dbReference type="PROSITE" id="PS50850">
    <property type="entry name" value="MFS"/>
    <property type="match status" value="1"/>
</dbReference>
<reference evidence="10" key="1">
    <citation type="submission" date="2024-01" db="EMBL/GenBank/DDBJ databases">
        <title>Sequencing the genomes of a sandfly, Sergentomyia squamirostris, and its two endosymbionts.</title>
        <authorList>
            <person name="Itokawa K."/>
            <person name="Sanjoba C."/>
        </authorList>
    </citation>
    <scope>NUCLEOTIDE SEQUENCE</scope>
    <source>
        <strain evidence="10">RiSSQ</strain>
    </source>
</reference>
<dbReference type="PANTHER" id="PTHR12778">
    <property type="entry name" value="SOLUTE CARRIER FAMILY 33 ACETYL-COA TRANSPORTER -RELATED"/>
    <property type="match status" value="1"/>
</dbReference>
<evidence type="ECO:0000256" key="2">
    <source>
        <dbReference type="ARBA" id="ARBA00008335"/>
    </source>
</evidence>
<feature type="transmembrane region" description="Helical" evidence="8">
    <location>
        <begin position="42"/>
        <end position="63"/>
    </location>
</feature>
<evidence type="ECO:0000256" key="4">
    <source>
        <dbReference type="ARBA" id="ARBA00022519"/>
    </source>
</evidence>
<comment type="subcellular location">
    <subcellularLocation>
        <location evidence="1">Cell inner membrane</location>
        <topology evidence="1">Multi-pass membrane protein</topology>
    </subcellularLocation>
</comment>
<keyword evidence="4" id="KW-1003">Cell membrane</keyword>
<feature type="transmembrane region" description="Helical" evidence="8">
    <location>
        <begin position="12"/>
        <end position="36"/>
    </location>
</feature>
<keyword evidence="7 8" id="KW-0472">Membrane</keyword>
<evidence type="ECO:0000256" key="1">
    <source>
        <dbReference type="ARBA" id="ARBA00004429"/>
    </source>
</evidence>
<dbReference type="AlphaFoldDB" id="A0AAT9GAP6"/>
<evidence type="ECO:0000256" key="6">
    <source>
        <dbReference type="ARBA" id="ARBA00022989"/>
    </source>
</evidence>
<name>A0AAT9GAP6_9RICK</name>
<dbReference type="Pfam" id="PF07690">
    <property type="entry name" value="MFS_1"/>
    <property type="match status" value="1"/>
</dbReference>
<protein>
    <submittedName>
        <fullName evidence="10">MFS transporter</fullName>
    </submittedName>
</protein>
<dbReference type="GO" id="GO:0005886">
    <property type="term" value="C:plasma membrane"/>
    <property type="evidence" value="ECO:0007669"/>
    <property type="project" value="UniProtKB-SubCell"/>
</dbReference>
<dbReference type="InterPro" id="IPR020846">
    <property type="entry name" value="MFS_dom"/>
</dbReference>
<feature type="domain" description="Major facilitator superfamily (MFS) profile" evidence="9">
    <location>
        <begin position="11"/>
        <end position="411"/>
    </location>
</feature>
<feature type="transmembrane region" description="Helical" evidence="8">
    <location>
        <begin position="296"/>
        <end position="314"/>
    </location>
</feature>
<evidence type="ECO:0000256" key="5">
    <source>
        <dbReference type="ARBA" id="ARBA00022692"/>
    </source>
</evidence>
<dbReference type="EMBL" id="AP029170">
    <property type="protein sequence ID" value="BFD46845.1"/>
    <property type="molecule type" value="Genomic_DNA"/>
</dbReference>
<keyword evidence="5 8" id="KW-0812">Transmembrane</keyword>
<dbReference type="Gene3D" id="1.20.1250.20">
    <property type="entry name" value="MFS general substrate transporter like domains"/>
    <property type="match status" value="2"/>
</dbReference>
<organism evidence="10">
    <name type="scientific">Candidatus Tisiphia endosymbiont of Sergentomyia squamirostris</name>
    <dbReference type="NCBI Taxonomy" id="3113639"/>
    <lineage>
        <taxon>Bacteria</taxon>
        <taxon>Pseudomonadati</taxon>
        <taxon>Pseudomonadota</taxon>
        <taxon>Alphaproteobacteria</taxon>
        <taxon>Rickettsiales</taxon>
        <taxon>Rickettsiaceae</taxon>
        <taxon>Rickettsieae</taxon>
        <taxon>Candidatus Tisiphia</taxon>
    </lineage>
</organism>
<dbReference type="PANTHER" id="PTHR12778:SF10">
    <property type="entry name" value="MAJOR FACILITATOR SUPERFAMILY DOMAIN-CONTAINING PROTEIN 3"/>
    <property type="match status" value="1"/>
</dbReference>
<evidence type="ECO:0000256" key="3">
    <source>
        <dbReference type="ARBA" id="ARBA00022448"/>
    </source>
</evidence>
<evidence type="ECO:0000256" key="7">
    <source>
        <dbReference type="ARBA" id="ARBA00023136"/>
    </source>
</evidence>
<gene>
    <name evidence="10" type="ORF">DMENIID0002_14910</name>
</gene>
<feature type="transmembrane region" description="Helical" evidence="8">
    <location>
        <begin position="174"/>
        <end position="195"/>
    </location>
</feature>
<keyword evidence="4" id="KW-0997">Cell inner membrane</keyword>
<keyword evidence="6 8" id="KW-1133">Transmembrane helix</keyword>
<feature type="transmembrane region" description="Helical" evidence="8">
    <location>
        <begin position="109"/>
        <end position="132"/>
    </location>
</feature>
<keyword evidence="3" id="KW-0813">Transport</keyword>
<evidence type="ECO:0000256" key="8">
    <source>
        <dbReference type="SAM" id="Phobius"/>
    </source>
</evidence>
<comment type="similarity">
    <text evidence="2">Belongs to the major facilitator superfamily.</text>
</comment>
<feature type="transmembrane region" description="Helical" evidence="8">
    <location>
        <begin position="359"/>
        <end position="377"/>
    </location>
</feature>
<feature type="transmembrane region" description="Helical" evidence="8">
    <location>
        <begin position="84"/>
        <end position="103"/>
    </location>
</feature>
<feature type="transmembrane region" description="Helical" evidence="8">
    <location>
        <begin position="271"/>
        <end position="289"/>
    </location>
</feature>
<evidence type="ECO:0000313" key="10">
    <source>
        <dbReference type="EMBL" id="BFD46845.1"/>
    </source>
</evidence>
<feature type="transmembrane region" description="Helical" evidence="8">
    <location>
        <begin position="389"/>
        <end position="407"/>
    </location>
</feature>
<feature type="transmembrane region" description="Helical" evidence="8">
    <location>
        <begin position="144"/>
        <end position="168"/>
    </location>
</feature>